<dbReference type="PRINTS" id="PR01950">
    <property type="entry name" value="LANCSUPER"/>
</dbReference>
<accession>A0A895YTD8</accession>
<dbReference type="Pfam" id="PF05147">
    <property type="entry name" value="LANC_like"/>
    <property type="match status" value="1"/>
</dbReference>
<dbReference type="PIRSF" id="PIRSF037228">
    <property type="entry name" value="Lant_mod_RumM"/>
    <property type="match status" value="1"/>
</dbReference>
<keyword evidence="1" id="KW-0479">Metal-binding</keyword>
<dbReference type="GO" id="GO:0046872">
    <property type="term" value="F:metal ion binding"/>
    <property type="evidence" value="ECO:0007669"/>
    <property type="project" value="UniProtKB-KW"/>
</dbReference>
<protein>
    <submittedName>
        <fullName evidence="4">Type 2 lantipeptide synthetase LanM family protein</fullName>
    </submittedName>
</protein>
<feature type="domain" description="Lantibiotic biosynthesis protein dehydration" evidence="3">
    <location>
        <begin position="93"/>
        <end position="472"/>
    </location>
</feature>
<feature type="binding site" evidence="1">
    <location>
        <position position="829"/>
    </location>
    <ligand>
        <name>Zn(2+)</name>
        <dbReference type="ChEBI" id="CHEBI:29105"/>
    </ligand>
</feature>
<dbReference type="GO" id="GO:0031179">
    <property type="term" value="P:peptide modification"/>
    <property type="evidence" value="ECO:0007669"/>
    <property type="project" value="InterPro"/>
</dbReference>
<dbReference type="InterPro" id="IPR007822">
    <property type="entry name" value="LANC-like"/>
</dbReference>
<evidence type="ECO:0000256" key="1">
    <source>
        <dbReference type="PIRSR" id="PIRSR607822-1"/>
    </source>
</evidence>
<dbReference type="Proteomes" id="UP000662857">
    <property type="component" value="Chromosome"/>
</dbReference>
<feature type="binding site" evidence="1">
    <location>
        <position position="874"/>
    </location>
    <ligand>
        <name>Zn(2+)</name>
        <dbReference type="ChEBI" id="CHEBI:29105"/>
    </ligand>
</feature>
<feature type="binding site" evidence="1">
    <location>
        <position position="875"/>
    </location>
    <ligand>
        <name>Zn(2+)</name>
        <dbReference type="ChEBI" id="CHEBI:29105"/>
    </ligand>
</feature>
<sequence>MLDAVVGPARSRLAVELRSVPGLSTADGESLLASATLSLRDVGWRRVSRVLLLELHAARLAGRLTAADEAGRWAEWVETVHRPDFWETLTEHYPPLLTRLRTVIDHRRAAALRLARRFARDRAMLSALAGHELGALQGIRFGAGDSHCGGETVAALHCESGKMLYKPRSLAVDAVLGRVLPALLPASAAPHPIRVPRVLERSDRDGTYGWCDYVAHRYCADQGELATFYRNLGHWLAVMRLLGGSDLHAENVIAAGPVPVVVDCETLFTPHFPTRPSGYGAATDLAADLLNDSVMRTGLLPGRGGGLGFRGIDPSAAGALPGQQATVSVPVIVDEGTDRARVGSADLPPPPTVNHPSPEPELGRHWPQVVAGFAELTEHLHRLDQRGELAPRLAEFADCPTRVVLRDTIVYSELGRMLWHPSSLHRPDRAAERAADLLARHADRRPGAPSDRAVIEAEVAALQEGDVPIFTTTPGRGELTGPGGTRCGEPLDLVDDAVRRWRALDPATDQRVVQAALVGAYLNDGWLPPPQRLPVTGPRLDDLDRQRREQAAAIMRDLVAYAITGPDETATWVAPVLNATGWSVQPLPADLYGGVAGVAVLLAAYQREVAAGRAEEVAGAAELLPATLATLRAAEAAHAADLADARERGVAVRPEACGGYIGLGSRIWSWLLLWQLGAVPGDQALAHATALAAELPAAVAADESHDLLLGAAGSIVPLLRLAEASGEARWQETAVQIGHRLAAHAEPANEGHGGLRWLTPLFPAGVGGLSHGSTGIGWALARLAVATAEPSFAGLAEEAFDFESSLYDPALGGWRDLRSPEPTTAAAWCHGAVGIGIAAADLRHRAQPERWREVLAQAAAVAWPGGVGWNHTLCHGDFGAWELFEHAWAAKVGSTLPAREEVLAALLGSLAEHGAVSGLARDVFAPGLLPGQGGIVYQLLRMHPEAELPSVSLPDPGPPPAGPLPSRQDDPATIPGSGSTG</sequence>
<dbReference type="Gene3D" id="1.50.10.10">
    <property type="match status" value="1"/>
</dbReference>
<dbReference type="GO" id="GO:0005975">
    <property type="term" value="P:carbohydrate metabolic process"/>
    <property type="evidence" value="ECO:0007669"/>
    <property type="project" value="InterPro"/>
</dbReference>
<evidence type="ECO:0000313" key="4">
    <source>
        <dbReference type="EMBL" id="QSB17370.1"/>
    </source>
</evidence>
<dbReference type="InterPro" id="IPR012341">
    <property type="entry name" value="6hp_glycosidase-like_sf"/>
</dbReference>
<dbReference type="SUPFAM" id="SSF158745">
    <property type="entry name" value="LanC-like"/>
    <property type="match status" value="1"/>
</dbReference>
<dbReference type="AlphaFoldDB" id="A0A895YTD8"/>
<proteinExistence type="predicted"/>
<evidence type="ECO:0000313" key="5">
    <source>
        <dbReference type="Proteomes" id="UP000662857"/>
    </source>
</evidence>
<feature type="region of interest" description="Disordered" evidence="2">
    <location>
        <begin position="948"/>
        <end position="981"/>
    </location>
</feature>
<dbReference type="EMBL" id="CP070499">
    <property type="protein sequence ID" value="QSB17370.1"/>
    <property type="molecule type" value="Genomic_DNA"/>
</dbReference>
<dbReference type="SMART" id="SM01260">
    <property type="entry name" value="LANC_like"/>
    <property type="match status" value="1"/>
</dbReference>
<evidence type="ECO:0000256" key="2">
    <source>
        <dbReference type="SAM" id="MobiDB-lite"/>
    </source>
</evidence>
<dbReference type="CDD" id="cd04792">
    <property type="entry name" value="LanM-like"/>
    <property type="match status" value="1"/>
</dbReference>
<keyword evidence="5" id="KW-1185">Reference proteome</keyword>
<dbReference type="InterPro" id="IPR025410">
    <property type="entry name" value="Lant_dehyd"/>
</dbReference>
<dbReference type="Pfam" id="PF13575">
    <property type="entry name" value="DUF4135"/>
    <property type="match status" value="1"/>
</dbReference>
<keyword evidence="1" id="KW-0862">Zinc</keyword>
<organism evidence="4 5">
    <name type="scientific">Natronosporangium hydrolyticum</name>
    <dbReference type="NCBI Taxonomy" id="2811111"/>
    <lineage>
        <taxon>Bacteria</taxon>
        <taxon>Bacillati</taxon>
        <taxon>Actinomycetota</taxon>
        <taxon>Actinomycetes</taxon>
        <taxon>Micromonosporales</taxon>
        <taxon>Micromonosporaceae</taxon>
        <taxon>Natronosporangium</taxon>
    </lineage>
</organism>
<reference evidence="4" key="1">
    <citation type="submission" date="2021-02" db="EMBL/GenBank/DDBJ databases">
        <title>Natrosporangium hydrolyticum gen. nov., sp. nov, a haloalkaliphilic actinobacterium from a soda solonchak soil.</title>
        <authorList>
            <person name="Sorokin D.Y."/>
            <person name="Khijniak T.V."/>
            <person name="Zakharycheva A.P."/>
            <person name="Boueva O.V."/>
            <person name="Ariskina E.V."/>
            <person name="Hahnke R.L."/>
            <person name="Bunk B."/>
            <person name="Sproer C."/>
            <person name="Schumann P."/>
            <person name="Evtushenko L.I."/>
            <person name="Kublanov I.V."/>
        </authorList>
    </citation>
    <scope>NUCLEOTIDE SEQUENCE</scope>
    <source>
        <strain evidence="4">DSM 106523</strain>
    </source>
</reference>
<gene>
    <name evidence="4" type="ORF">JQS43_16290</name>
</gene>
<dbReference type="InterPro" id="IPR017146">
    <property type="entry name" value="Lanti_2_LanM"/>
</dbReference>
<name>A0A895YTD8_9ACTN</name>
<evidence type="ECO:0000259" key="3">
    <source>
        <dbReference type="Pfam" id="PF13575"/>
    </source>
</evidence>
<dbReference type="NCBIfam" id="TIGR03897">
    <property type="entry name" value="lanti_2_LanM"/>
    <property type="match status" value="1"/>
</dbReference>
<dbReference type="KEGG" id="nhy:JQS43_16290"/>